<dbReference type="RefSeq" id="WP_344793441.1">
    <property type="nucleotide sequence ID" value="NZ_BAABAU010000001.1"/>
</dbReference>
<gene>
    <name evidence="1" type="ORF">GCM10022256_04810</name>
</gene>
<dbReference type="SUPFAM" id="SSF53649">
    <property type="entry name" value="Alkaline phosphatase-like"/>
    <property type="match status" value="1"/>
</dbReference>
<dbReference type="Pfam" id="PF01663">
    <property type="entry name" value="Phosphodiest"/>
    <property type="match status" value="1"/>
</dbReference>
<dbReference type="Gene3D" id="3.40.720.10">
    <property type="entry name" value="Alkaline Phosphatase, subunit A"/>
    <property type="match status" value="1"/>
</dbReference>
<proteinExistence type="predicted"/>
<reference evidence="2" key="1">
    <citation type="journal article" date="2019" name="Int. J. Syst. Evol. Microbiol.">
        <title>The Global Catalogue of Microorganisms (GCM) 10K type strain sequencing project: providing services to taxonomists for standard genome sequencing and annotation.</title>
        <authorList>
            <consortium name="The Broad Institute Genomics Platform"/>
            <consortium name="The Broad Institute Genome Sequencing Center for Infectious Disease"/>
            <person name="Wu L."/>
            <person name="Ma J."/>
        </authorList>
    </citation>
    <scope>NUCLEOTIDE SEQUENCE [LARGE SCALE GENOMIC DNA]</scope>
    <source>
        <strain evidence="2">JCM 17442</strain>
    </source>
</reference>
<comment type="caution">
    <text evidence="1">The sequence shown here is derived from an EMBL/GenBank/DDBJ whole genome shotgun (WGS) entry which is preliminary data.</text>
</comment>
<protein>
    <submittedName>
        <fullName evidence="1">Alkaline phosphatase family protein</fullName>
    </submittedName>
</protein>
<dbReference type="InterPro" id="IPR002591">
    <property type="entry name" value="Phosphodiest/P_Trfase"/>
</dbReference>
<dbReference type="PANTHER" id="PTHR10151">
    <property type="entry name" value="ECTONUCLEOTIDE PYROPHOSPHATASE/PHOSPHODIESTERASE"/>
    <property type="match status" value="1"/>
</dbReference>
<dbReference type="EMBL" id="BAABAU010000001">
    <property type="protein sequence ID" value="GAA4264869.1"/>
    <property type="molecule type" value="Genomic_DNA"/>
</dbReference>
<dbReference type="PANTHER" id="PTHR10151:SF120">
    <property type="entry name" value="BIS(5'-ADENOSYL)-TRIPHOSPHATASE"/>
    <property type="match status" value="1"/>
</dbReference>
<sequence>MTTMVPARDTEARSLADVLPSCGAALRGESNPLGLPLATGIVVVVVDGLGSAALKQRAAYARTLTAAAETLWSGFPTTTASALTTITTGVLPGVHGLVGYSVLDPEHDRVVRQLSGWDAGLLDPLTWQRVPTVFERLRDSGVSVHSVGPGRYAASGLTKAILRGAAYRAAESVGDRFEAAASILQAPGPSLTYLYVPELDMAGHRHGWESDEWSRALEEVDSQLGRLVSGLGTGQGVLVTADHGVVDVPAHKHVIFGDKPGLLDGVRHVGGEPRCLQLYVEPDLTQDARDRLVEAWRAAEGHRSWIATRREAIDAGWFGPVDPAVEPRIGDLLVAARKGIAYYREADERGRSMIGQHGSWSPDETQVPLARFGVFAR</sequence>
<organism evidence="1 2">
    <name type="scientific">Frondihabitans peucedani</name>
    <dbReference type="NCBI Taxonomy" id="598626"/>
    <lineage>
        <taxon>Bacteria</taxon>
        <taxon>Bacillati</taxon>
        <taxon>Actinomycetota</taxon>
        <taxon>Actinomycetes</taxon>
        <taxon>Micrococcales</taxon>
        <taxon>Microbacteriaceae</taxon>
        <taxon>Frondihabitans</taxon>
    </lineage>
</organism>
<keyword evidence="2" id="KW-1185">Reference proteome</keyword>
<evidence type="ECO:0000313" key="2">
    <source>
        <dbReference type="Proteomes" id="UP001501594"/>
    </source>
</evidence>
<accession>A0ABP8DY27</accession>
<name>A0ABP8DY27_9MICO</name>
<dbReference type="Proteomes" id="UP001501594">
    <property type="component" value="Unassembled WGS sequence"/>
</dbReference>
<dbReference type="InterPro" id="IPR017850">
    <property type="entry name" value="Alkaline_phosphatase_core_sf"/>
</dbReference>
<evidence type="ECO:0000313" key="1">
    <source>
        <dbReference type="EMBL" id="GAA4264869.1"/>
    </source>
</evidence>